<accession>A0A927CZH1</accession>
<dbReference type="Gene3D" id="3.40.50.1980">
    <property type="entry name" value="Nitrogenase molybdenum iron protein domain"/>
    <property type="match status" value="2"/>
</dbReference>
<dbReference type="PANTHER" id="PTHR42953">
    <property type="entry name" value="HIGH-AFFINITY ZINC UPTAKE SYSTEM PROTEIN ZNUA-RELATED"/>
    <property type="match status" value="1"/>
</dbReference>
<dbReference type="GO" id="GO:0046872">
    <property type="term" value="F:metal ion binding"/>
    <property type="evidence" value="ECO:0007669"/>
    <property type="project" value="InterPro"/>
</dbReference>
<dbReference type="PROSITE" id="PS51257">
    <property type="entry name" value="PROKAR_LIPOPROTEIN"/>
    <property type="match status" value="1"/>
</dbReference>
<organism evidence="6 7">
    <name type="scientific">Peribacillus faecalis</name>
    <dbReference type="NCBI Taxonomy" id="2772559"/>
    <lineage>
        <taxon>Bacteria</taxon>
        <taxon>Bacillati</taxon>
        <taxon>Bacillota</taxon>
        <taxon>Bacilli</taxon>
        <taxon>Bacillales</taxon>
        <taxon>Bacillaceae</taxon>
        <taxon>Peribacillus</taxon>
    </lineage>
</organism>
<dbReference type="RefSeq" id="WP_191000080.1">
    <property type="nucleotide sequence ID" value="NZ_JACXSI010000070.1"/>
</dbReference>
<dbReference type="AlphaFoldDB" id="A0A927CZH1"/>
<protein>
    <submittedName>
        <fullName evidence="6">Zinc ABC transporter substrate-binding protein</fullName>
    </submittedName>
</protein>
<evidence type="ECO:0000256" key="2">
    <source>
        <dbReference type="ARBA" id="ARBA00022729"/>
    </source>
</evidence>
<dbReference type="PANTHER" id="PTHR42953:SF8">
    <property type="entry name" value="ZINT DOMAIN-CONTAINING PROTEIN"/>
    <property type="match status" value="1"/>
</dbReference>
<dbReference type="GO" id="GO:0030001">
    <property type="term" value="P:metal ion transport"/>
    <property type="evidence" value="ECO:0007669"/>
    <property type="project" value="InterPro"/>
</dbReference>
<dbReference type="InterPro" id="IPR050492">
    <property type="entry name" value="Bact_metal-bind_prot9"/>
</dbReference>
<reference evidence="6" key="1">
    <citation type="submission" date="2020-09" db="EMBL/GenBank/DDBJ databases">
        <title>Bacillus faecalis sp. nov., a moderately halophilic bacterium isolated from cow faeces.</title>
        <authorList>
            <person name="Jiang L."/>
            <person name="Lee J."/>
        </authorList>
    </citation>
    <scope>NUCLEOTIDE SEQUENCE</scope>
    <source>
        <strain evidence="6">AGMB 02131</strain>
    </source>
</reference>
<sequence length="333" mass="37572">MNKKLLLSFLLIFAAFLTACGNSDTTKDHANSDDALTIYTTVYPLQFLAEEIGGEYANVETVYPPGSNEHTYEPSQKDIVSMAESDLFLYIGYNLEGFVNNAKSILEDEDVPVIAVGELATEDHEHAVEEDANHDHATEEDTDHDHDSEEASTDEHHAHGDVDPHVWLDPEIMIHMAEAVKDELATLKPEQEEYFEKNYEEIKTKLGALDQEFADTIENSPKKKIIVSHSAYGYWEERYGLEQISVTGLTNSSEPSQKELQNIMKIAEENDIHYVIFEQNIDSKLTTIIQEEIGAESLTLHNLSVLTDKDIAEGRDYFSIMEDNLKTLKTALK</sequence>
<dbReference type="GO" id="GO:0007155">
    <property type="term" value="P:cell adhesion"/>
    <property type="evidence" value="ECO:0007669"/>
    <property type="project" value="InterPro"/>
</dbReference>
<feature type="region of interest" description="Disordered" evidence="4">
    <location>
        <begin position="129"/>
        <end position="163"/>
    </location>
</feature>
<dbReference type="InterPro" id="IPR006128">
    <property type="entry name" value="Lipoprotein_PsaA-like"/>
</dbReference>
<dbReference type="SUPFAM" id="SSF53807">
    <property type="entry name" value="Helical backbone' metal receptor"/>
    <property type="match status" value="1"/>
</dbReference>
<dbReference type="Pfam" id="PF01297">
    <property type="entry name" value="ZnuA"/>
    <property type="match status" value="1"/>
</dbReference>
<gene>
    <name evidence="6" type="ORF">IEO70_19660</name>
</gene>
<dbReference type="PRINTS" id="PR00690">
    <property type="entry name" value="ADHESNFAMILY"/>
</dbReference>
<dbReference type="InterPro" id="IPR006127">
    <property type="entry name" value="ZnuA-like"/>
</dbReference>
<name>A0A927CZH1_9BACI</name>
<comment type="caution">
    <text evidence="6">The sequence shown here is derived from an EMBL/GenBank/DDBJ whole genome shotgun (WGS) entry which is preliminary data.</text>
</comment>
<evidence type="ECO:0000256" key="5">
    <source>
        <dbReference type="SAM" id="SignalP"/>
    </source>
</evidence>
<feature type="chain" id="PRO_5039675431" evidence="5">
    <location>
        <begin position="20"/>
        <end position="333"/>
    </location>
</feature>
<keyword evidence="7" id="KW-1185">Reference proteome</keyword>
<keyword evidence="1 3" id="KW-0813">Transport</keyword>
<keyword evidence="2 5" id="KW-0732">Signal</keyword>
<dbReference type="EMBL" id="JACXSI010000070">
    <property type="protein sequence ID" value="MBD3110548.1"/>
    <property type="molecule type" value="Genomic_DNA"/>
</dbReference>
<evidence type="ECO:0000256" key="3">
    <source>
        <dbReference type="RuleBase" id="RU003512"/>
    </source>
</evidence>
<comment type="similarity">
    <text evidence="3">Belongs to the bacterial solute-binding protein 9 family.</text>
</comment>
<evidence type="ECO:0000313" key="6">
    <source>
        <dbReference type="EMBL" id="MBD3110548.1"/>
    </source>
</evidence>
<evidence type="ECO:0000313" key="7">
    <source>
        <dbReference type="Proteomes" id="UP000602076"/>
    </source>
</evidence>
<proteinExistence type="inferred from homology"/>
<feature type="signal peptide" evidence="5">
    <location>
        <begin position="1"/>
        <end position="19"/>
    </location>
</feature>
<dbReference type="Proteomes" id="UP000602076">
    <property type="component" value="Unassembled WGS sequence"/>
</dbReference>
<evidence type="ECO:0000256" key="1">
    <source>
        <dbReference type="ARBA" id="ARBA00022448"/>
    </source>
</evidence>
<evidence type="ECO:0000256" key="4">
    <source>
        <dbReference type="SAM" id="MobiDB-lite"/>
    </source>
</evidence>